<sequence length="345" mass="37278">MTAVSWFREVGIADRPTVGGKGGSLGELTNAGIAVPPGFVVTTHGFELFLEALEAREPVRSKVEALDPHDLGAATKLSEELRRRVIEEPMPADVEQAIRAAHAELCPNAEPVAVRSSATTEDAEDASFAGLQDTFLWVLDADQMVAKVRECWGSLYSVESMTYRLKHSFPEAGVAMAVVVQQMVDAMCAGVMFTRSPTTGDKSVITIEGAWGLGSAVVSGEVTPDRWVLGKITGEISVRDISDKHARQVPAPGGGIEEIANEAVIANQPCLTDDQLMALREVGRKIERHYGKPQDIEWALDEHGNVFLLQSRPETVWSAKDAAAPVKPTEDNPLKHVMSIFGGRK</sequence>
<keyword evidence="7" id="KW-0808">Transferase</keyword>
<comment type="caution">
    <text evidence="16">The sequence shown here is derived from an EMBL/GenBank/DDBJ whole genome shotgun (WGS) entry which is preliminary data.</text>
</comment>
<keyword evidence="12" id="KW-0460">Magnesium</keyword>
<evidence type="ECO:0000256" key="4">
    <source>
        <dbReference type="ARBA" id="ARBA00007837"/>
    </source>
</evidence>
<evidence type="ECO:0000256" key="1">
    <source>
        <dbReference type="ARBA" id="ARBA00001946"/>
    </source>
</evidence>
<comment type="cofactor">
    <cofactor evidence="1">
        <name>Mg(2+)</name>
        <dbReference type="ChEBI" id="CHEBI:18420"/>
    </cofactor>
</comment>
<proteinExistence type="inferred from homology"/>
<dbReference type="PANTHER" id="PTHR43030:SF1">
    <property type="entry name" value="PHOSPHOENOLPYRUVATE SYNTHASE"/>
    <property type="match status" value="1"/>
</dbReference>
<comment type="similarity">
    <text evidence="4">Belongs to the PEP-utilizing enzyme family.</text>
</comment>
<gene>
    <name evidence="16" type="ORF">KK137_01865</name>
</gene>
<comment type="catalytic activity">
    <reaction evidence="14">
        <text>pyruvate + ATP + H2O = phosphoenolpyruvate + AMP + phosphate + 2 H(+)</text>
        <dbReference type="Rhea" id="RHEA:11364"/>
        <dbReference type="ChEBI" id="CHEBI:15361"/>
        <dbReference type="ChEBI" id="CHEBI:15377"/>
        <dbReference type="ChEBI" id="CHEBI:15378"/>
        <dbReference type="ChEBI" id="CHEBI:30616"/>
        <dbReference type="ChEBI" id="CHEBI:43474"/>
        <dbReference type="ChEBI" id="CHEBI:58702"/>
        <dbReference type="ChEBI" id="CHEBI:456215"/>
        <dbReference type="EC" id="2.7.9.2"/>
    </reaction>
</comment>
<dbReference type="InterPro" id="IPR013815">
    <property type="entry name" value="ATP_grasp_subdomain_1"/>
</dbReference>
<name>A0ABS5VZX1_9SPHN</name>
<comment type="pathway">
    <text evidence="3">Carbohydrate biosynthesis; gluconeogenesis.</text>
</comment>
<evidence type="ECO:0000256" key="5">
    <source>
        <dbReference type="ARBA" id="ARBA00011996"/>
    </source>
</evidence>
<keyword evidence="11" id="KW-0067">ATP-binding</keyword>
<accession>A0ABS5VZX1</accession>
<dbReference type="PANTHER" id="PTHR43030">
    <property type="entry name" value="PHOSPHOENOLPYRUVATE SYNTHASE"/>
    <property type="match status" value="1"/>
</dbReference>
<keyword evidence="10" id="KW-0418">Kinase</keyword>
<evidence type="ECO:0000256" key="2">
    <source>
        <dbReference type="ARBA" id="ARBA00002988"/>
    </source>
</evidence>
<evidence type="ECO:0000256" key="12">
    <source>
        <dbReference type="ARBA" id="ARBA00022842"/>
    </source>
</evidence>
<evidence type="ECO:0000256" key="8">
    <source>
        <dbReference type="ARBA" id="ARBA00022723"/>
    </source>
</evidence>
<organism evidence="16 17">
    <name type="scientific">Croceibacterium selenioxidans</name>
    <dbReference type="NCBI Taxonomy" id="2838833"/>
    <lineage>
        <taxon>Bacteria</taxon>
        <taxon>Pseudomonadati</taxon>
        <taxon>Pseudomonadota</taxon>
        <taxon>Alphaproteobacteria</taxon>
        <taxon>Sphingomonadales</taxon>
        <taxon>Erythrobacteraceae</taxon>
        <taxon>Croceibacterium</taxon>
    </lineage>
</organism>
<evidence type="ECO:0000256" key="10">
    <source>
        <dbReference type="ARBA" id="ARBA00022777"/>
    </source>
</evidence>
<evidence type="ECO:0000256" key="14">
    <source>
        <dbReference type="ARBA" id="ARBA00047700"/>
    </source>
</evidence>
<dbReference type="RefSeq" id="WP_214534355.1">
    <property type="nucleotide sequence ID" value="NZ_JAHFVK010000001.1"/>
</dbReference>
<evidence type="ECO:0000256" key="11">
    <source>
        <dbReference type="ARBA" id="ARBA00022840"/>
    </source>
</evidence>
<dbReference type="InterPro" id="IPR002192">
    <property type="entry name" value="PPDK_AMP/ATP-bd"/>
</dbReference>
<evidence type="ECO:0000259" key="15">
    <source>
        <dbReference type="Pfam" id="PF01326"/>
    </source>
</evidence>
<evidence type="ECO:0000256" key="13">
    <source>
        <dbReference type="ARBA" id="ARBA00033470"/>
    </source>
</evidence>
<evidence type="ECO:0000256" key="3">
    <source>
        <dbReference type="ARBA" id="ARBA00004742"/>
    </source>
</evidence>
<keyword evidence="8" id="KW-0479">Metal-binding</keyword>
<dbReference type="Gene3D" id="3.30.470.20">
    <property type="entry name" value="ATP-grasp fold, B domain"/>
    <property type="match status" value="1"/>
</dbReference>
<dbReference type="EMBL" id="JAHFVK010000001">
    <property type="protein sequence ID" value="MBT2133067.1"/>
    <property type="molecule type" value="Genomic_DNA"/>
</dbReference>
<evidence type="ECO:0000256" key="9">
    <source>
        <dbReference type="ARBA" id="ARBA00022741"/>
    </source>
</evidence>
<reference evidence="16 17" key="1">
    <citation type="submission" date="2021-05" db="EMBL/GenBank/DDBJ databases">
        <title>Croceibacterium sp. LX-88 genome sequence.</title>
        <authorList>
            <person name="Luo X."/>
        </authorList>
    </citation>
    <scope>NUCLEOTIDE SEQUENCE [LARGE SCALE GENOMIC DNA]</scope>
    <source>
        <strain evidence="16 17">LX-88</strain>
    </source>
</reference>
<dbReference type="Gene3D" id="3.30.1490.20">
    <property type="entry name" value="ATP-grasp fold, A domain"/>
    <property type="match status" value="1"/>
</dbReference>
<evidence type="ECO:0000313" key="16">
    <source>
        <dbReference type="EMBL" id="MBT2133067.1"/>
    </source>
</evidence>
<dbReference type="SUPFAM" id="SSF56059">
    <property type="entry name" value="Glutathione synthetase ATP-binding domain-like"/>
    <property type="match status" value="1"/>
</dbReference>
<protein>
    <recommendedName>
        <fullName evidence="6">Phosphoenolpyruvate synthase</fullName>
        <ecNumber evidence="5">2.7.9.2</ecNumber>
    </recommendedName>
    <alternativeName>
        <fullName evidence="13">Pyruvate, water dikinase</fullName>
    </alternativeName>
</protein>
<feature type="domain" description="Pyruvate phosphate dikinase AMP/ATP-binding" evidence="15">
    <location>
        <begin position="16"/>
        <end position="327"/>
    </location>
</feature>
<dbReference type="Proteomes" id="UP000811255">
    <property type="component" value="Unassembled WGS sequence"/>
</dbReference>
<evidence type="ECO:0000313" key="17">
    <source>
        <dbReference type="Proteomes" id="UP000811255"/>
    </source>
</evidence>
<comment type="function">
    <text evidence="2">Catalyzes the phosphorylation of pyruvate to phosphoenolpyruvate.</text>
</comment>
<dbReference type="Pfam" id="PF01326">
    <property type="entry name" value="PPDK_N"/>
    <property type="match status" value="1"/>
</dbReference>
<evidence type="ECO:0000256" key="6">
    <source>
        <dbReference type="ARBA" id="ARBA00021623"/>
    </source>
</evidence>
<dbReference type="EC" id="2.7.9.2" evidence="5"/>
<keyword evidence="9" id="KW-0547">Nucleotide-binding</keyword>
<dbReference type="InterPro" id="IPR006319">
    <property type="entry name" value="PEP_synth"/>
</dbReference>
<evidence type="ECO:0000256" key="7">
    <source>
        <dbReference type="ARBA" id="ARBA00022679"/>
    </source>
</evidence>
<keyword evidence="17" id="KW-1185">Reference proteome</keyword>